<evidence type="ECO:0000313" key="9">
    <source>
        <dbReference type="Proteomes" id="UP001060104"/>
    </source>
</evidence>
<dbReference type="EMBL" id="CACRSZ010000074">
    <property type="protein sequence ID" value="VYT44776.1"/>
    <property type="molecule type" value="Genomic_DNA"/>
</dbReference>
<feature type="domain" description="HTH araC/xylS-type" evidence="3">
    <location>
        <begin position="33"/>
        <end position="123"/>
    </location>
</feature>
<organism evidence="4 8">
    <name type="scientific">Bacteroides faecis</name>
    <dbReference type="NCBI Taxonomy" id="674529"/>
    <lineage>
        <taxon>Bacteria</taxon>
        <taxon>Pseudomonadati</taxon>
        <taxon>Bacteroidota</taxon>
        <taxon>Bacteroidia</taxon>
        <taxon>Bacteroidales</taxon>
        <taxon>Bacteroidaceae</taxon>
        <taxon>Bacteroides</taxon>
    </lineage>
</organism>
<protein>
    <submittedName>
        <fullName evidence="7">Helix-turn-helix domain protein</fullName>
    </submittedName>
    <submittedName>
        <fullName evidence="4">Helix-turn-helix domain-containing protein</fullName>
    </submittedName>
</protein>
<dbReference type="Pfam" id="PF12833">
    <property type="entry name" value="HTH_18"/>
    <property type="match status" value="1"/>
</dbReference>
<dbReference type="RefSeq" id="WP_022301711.1">
    <property type="nucleotide sequence ID" value="NZ_CABMFH010000027.1"/>
</dbReference>
<keyword evidence="2" id="KW-0804">Transcription</keyword>
<dbReference type="Proteomes" id="UP001204548">
    <property type="component" value="Unassembled WGS sequence"/>
</dbReference>
<dbReference type="InterPro" id="IPR009057">
    <property type="entry name" value="Homeodomain-like_sf"/>
</dbReference>
<proteinExistence type="predicted"/>
<dbReference type="AlphaFoldDB" id="A0A174TX43"/>
<dbReference type="InterPro" id="IPR018060">
    <property type="entry name" value="HTH_AraC"/>
</dbReference>
<dbReference type="GO" id="GO:0043565">
    <property type="term" value="F:sequence-specific DNA binding"/>
    <property type="evidence" value="ECO:0007669"/>
    <property type="project" value="InterPro"/>
</dbReference>
<evidence type="ECO:0000256" key="1">
    <source>
        <dbReference type="ARBA" id="ARBA00023015"/>
    </source>
</evidence>
<sequence>MAFQPGGIECVTPLNRSTDESSFVVAYCPGDCLTNPQYALQDLLNDLNTNENRLDKALHYDGFSGFRDFINFHRLQYFKEQARLQKDLSVKELMFMSGFTSRSSFYRYFANVEKMSPGEYMDMLHAENK</sequence>
<dbReference type="EMBL" id="CP103141">
    <property type="protein sequence ID" value="UVQ77251.1"/>
    <property type="molecule type" value="Genomic_DNA"/>
</dbReference>
<dbReference type="GO" id="GO:0003700">
    <property type="term" value="F:DNA-binding transcription factor activity"/>
    <property type="evidence" value="ECO:0007669"/>
    <property type="project" value="InterPro"/>
</dbReference>
<dbReference type="SUPFAM" id="SSF46689">
    <property type="entry name" value="Homeodomain-like"/>
    <property type="match status" value="1"/>
</dbReference>
<name>A0A174TX43_9BACE</name>
<dbReference type="Gene3D" id="1.10.10.60">
    <property type="entry name" value="Homeodomain-like"/>
    <property type="match status" value="1"/>
</dbReference>
<dbReference type="PROSITE" id="PS01124">
    <property type="entry name" value="HTH_ARAC_FAMILY_2"/>
    <property type="match status" value="1"/>
</dbReference>
<dbReference type="EMBL" id="CZAE01000027">
    <property type="protein sequence ID" value="CUQ14613.1"/>
    <property type="molecule type" value="Genomic_DNA"/>
</dbReference>
<reference evidence="5" key="3">
    <citation type="submission" date="2022-08" db="EMBL/GenBank/DDBJ databases">
        <title>Genome Sequencing of Bacteroides fragilis Group Isolates with Nanopore Technology.</title>
        <authorList>
            <person name="Tisza M.J."/>
            <person name="Smith D."/>
            <person name="Dekker J.P."/>
        </authorList>
    </citation>
    <scope>NUCLEOTIDE SEQUENCE</scope>
    <source>
        <strain evidence="5">BFG-351</strain>
        <strain evidence="6">BFG-527</strain>
    </source>
</reference>
<dbReference type="GeneID" id="69589432"/>
<evidence type="ECO:0000313" key="6">
    <source>
        <dbReference type="EMBL" id="UVQ77251.1"/>
    </source>
</evidence>
<keyword evidence="9" id="KW-1185">Reference proteome</keyword>
<evidence type="ECO:0000313" key="5">
    <source>
        <dbReference type="EMBL" id="MCS2792603.1"/>
    </source>
</evidence>
<evidence type="ECO:0000313" key="4">
    <source>
        <dbReference type="EMBL" id="CUQ14613.1"/>
    </source>
</evidence>
<gene>
    <name evidence="7" type="ORF">BFLFYP10_03403</name>
    <name evidence="4" type="ORF">ERS852461_04360</name>
    <name evidence="5" type="ORF">NXW97_11385</name>
    <name evidence="6" type="ORF">NXY30_13170</name>
</gene>
<dbReference type="EMBL" id="JANUTS010000001">
    <property type="protein sequence ID" value="MCS2792603.1"/>
    <property type="molecule type" value="Genomic_DNA"/>
</dbReference>
<evidence type="ECO:0000313" key="7">
    <source>
        <dbReference type="EMBL" id="VYT44776.1"/>
    </source>
</evidence>
<accession>A0A6N2WSS5</accession>
<dbReference type="SMART" id="SM00342">
    <property type="entry name" value="HTH_ARAC"/>
    <property type="match status" value="1"/>
</dbReference>
<evidence type="ECO:0000313" key="8">
    <source>
        <dbReference type="Proteomes" id="UP000095606"/>
    </source>
</evidence>
<dbReference type="Proteomes" id="UP001060104">
    <property type="component" value="Chromosome"/>
</dbReference>
<reference evidence="4 8" key="1">
    <citation type="submission" date="2015-09" db="EMBL/GenBank/DDBJ databases">
        <authorList>
            <consortium name="Pathogen Informatics"/>
        </authorList>
    </citation>
    <scope>NUCLEOTIDE SEQUENCE [LARGE SCALE GENOMIC DNA]</scope>
    <source>
        <strain evidence="4 8">2789STDY5834846</strain>
    </source>
</reference>
<dbReference type="Proteomes" id="UP000095606">
    <property type="component" value="Unassembled WGS sequence"/>
</dbReference>
<accession>A0A174TX43</accession>
<reference evidence="7" key="2">
    <citation type="submission" date="2019-11" db="EMBL/GenBank/DDBJ databases">
        <authorList>
            <person name="Feng L."/>
        </authorList>
    </citation>
    <scope>NUCLEOTIDE SEQUENCE</scope>
    <source>
        <strain evidence="7">BfaecisLFYP10</strain>
    </source>
</reference>
<evidence type="ECO:0000256" key="2">
    <source>
        <dbReference type="ARBA" id="ARBA00023163"/>
    </source>
</evidence>
<evidence type="ECO:0000259" key="3">
    <source>
        <dbReference type="PROSITE" id="PS01124"/>
    </source>
</evidence>
<keyword evidence="1" id="KW-0805">Transcription regulation</keyword>